<protein>
    <submittedName>
        <fullName evidence="1">Uncharacterized protein</fullName>
    </submittedName>
</protein>
<reference evidence="1 2" key="1">
    <citation type="submission" date="2022-02" db="EMBL/GenBank/DDBJ databases">
        <authorList>
            <person name="Tian F."/>
            <person name="Li J."/>
            <person name="Li F."/>
            <person name="Tong Y."/>
        </authorList>
    </citation>
    <scope>NUCLEOTIDE SEQUENCE [LARGE SCALE GENOMIC DNA]</scope>
</reference>
<keyword evidence="2" id="KW-1185">Reference proteome</keyword>
<gene>
    <name evidence="1" type="ORF">EHEKIMEA_00006</name>
</gene>
<dbReference type="Proteomes" id="UP000832072">
    <property type="component" value="Segment"/>
</dbReference>
<accession>A0AAE9K7X9</accession>
<name>A0AAE9K7X9_9CAUD</name>
<evidence type="ECO:0000313" key="1">
    <source>
        <dbReference type="EMBL" id="UNY46913.1"/>
    </source>
</evidence>
<evidence type="ECO:0000313" key="2">
    <source>
        <dbReference type="Proteomes" id="UP000832072"/>
    </source>
</evidence>
<organism evidence="1 2">
    <name type="scientific">Cronobacter phage LPCS28</name>
    <dbReference type="NCBI Taxonomy" id="2924885"/>
    <lineage>
        <taxon>Viruses</taxon>
        <taxon>Duplodnaviria</taxon>
        <taxon>Heunggongvirae</taxon>
        <taxon>Uroviricota</taxon>
        <taxon>Caudoviricetes</taxon>
        <taxon>Pantevenvirales</taxon>
        <taxon>Straboviridae</taxon>
        <taxon>Nanhuvirus</taxon>
        <taxon>Nanhuvirus LPCS28</taxon>
    </lineage>
</organism>
<dbReference type="EMBL" id="OM638103">
    <property type="protein sequence ID" value="UNY46913.1"/>
    <property type="molecule type" value="Genomic_DNA"/>
</dbReference>
<sequence length="71" mass="8598">MNWKMFWLGNQPDCVEELQDQLSDYTMLKNYKVGYRANPRRYYVVSQESAEYVIEQLRKAGYQCLEITNYD</sequence>
<proteinExistence type="predicted"/>